<evidence type="ECO:0000256" key="5">
    <source>
        <dbReference type="ARBA" id="ARBA00022692"/>
    </source>
</evidence>
<evidence type="ECO:0000256" key="6">
    <source>
        <dbReference type="ARBA" id="ARBA00022989"/>
    </source>
</evidence>
<evidence type="ECO:0000256" key="3">
    <source>
        <dbReference type="ARBA" id="ARBA00007282"/>
    </source>
</evidence>
<evidence type="ECO:0000256" key="8">
    <source>
        <dbReference type="SAM" id="Phobius"/>
    </source>
</evidence>
<feature type="transmembrane region" description="Helical" evidence="8">
    <location>
        <begin position="38"/>
        <end position="57"/>
    </location>
</feature>
<organism evidence="10 11">
    <name type="scientific">Guyanagaster necrorhizus</name>
    <dbReference type="NCBI Taxonomy" id="856835"/>
    <lineage>
        <taxon>Eukaryota</taxon>
        <taxon>Fungi</taxon>
        <taxon>Dikarya</taxon>
        <taxon>Basidiomycota</taxon>
        <taxon>Agaricomycotina</taxon>
        <taxon>Agaricomycetes</taxon>
        <taxon>Agaricomycetidae</taxon>
        <taxon>Agaricales</taxon>
        <taxon>Marasmiineae</taxon>
        <taxon>Physalacriaceae</taxon>
        <taxon>Guyanagaster</taxon>
    </lineage>
</organism>
<comment type="caution">
    <text evidence="10">The sequence shown here is derived from an EMBL/GenBank/DDBJ whole genome shotgun (WGS) entry which is preliminary data.</text>
</comment>
<proteinExistence type="inferred from homology"/>
<evidence type="ECO:0000259" key="9">
    <source>
        <dbReference type="Pfam" id="PF13813"/>
    </source>
</evidence>
<dbReference type="GO" id="GO:0008374">
    <property type="term" value="F:O-acyltransferase activity"/>
    <property type="evidence" value="ECO:0007669"/>
    <property type="project" value="InterPro"/>
</dbReference>
<dbReference type="InterPro" id="IPR044851">
    <property type="entry name" value="Wax_synthase"/>
</dbReference>
<feature type="transmembrane region" description="Helical" evidence="8">
    <location>
        <begin position="258"/>
        <end position="276"/>
    </location>
</feature>
<dbReference type="PANTHER" id="PTHR31595">
    <property type="entry name" value="LONG-CHAIN-ALCOHOL O-FATTY-ACYLTRANSFERASE 3-RELATED"/>
    <property type="match status" value="1"/>
</dbReference>
<protein>
    <recommendedName>
        <fullName evidence="9">Wax synthase domain-containing protein</fullName>
    </recommendedName>
</protein>
<dbReference type="RefSeq" id="XP_043032866.1">
    <property type="nucleotide sequence ID" value="XM_043179686.1"/>
</dbReference>
<comment type="similarity">
    <text evidence="3">Belongs to the wax synthase family.</text>
</comment>
<keyword evidence="4" id="KW-0808">Transferase</keyword>
<feature type="transmembrane region" description="Helical" evidence="8">
    <location>
        <begin position="63"/>
        <end position="82"/>
    </location>
</feature>
<evidence type="ECO:0000313" key="11">
    <source>
        <dbReference type="Proteomes" id="UP000812287"/>
    </source>
</evidence>
<comment type="subcellular location">
    <subcellularLocation>
        <location evidence="1">Membrane</location>
        <topology evidence="1">Multi-pass membrane protein</topology>
    </subcellularLocation>
</comment>
<evidence type="ECO:0000256" key="2">
    <source>
        <dbReference type="ARBA" id="ARBA00005179"/>
    </source>
</evidence>
<keyword evidence="11" id="KW-1185">Reference proteome</keyword>
<accession>A0A9P7VED1</accession>
<dbReference type="InterPro" id="IPR032805">
    <property type="entry name" value="Wax_synthase_dom"/>
</dbReference>
<feature type="transmembrane region" description="Helical" evidence="8">
    <location>
        <begin position="288"/>
        <end position="307"/>
    </location>
</feature>
<keyword evidence="7 8" id="KW-0472">Membrane</keyword>
<keyword evidence="5 8" id="KW-0812">Transmembrane</keyword>
<feature type="transmembrane region" description="Helical" evidence="8">
    <location>
        <begin position="319"/>
        <end position="341"/>
    </location>
</feature>
<dbReference type="AlphaFoldDB" id="A0A9P7VED1"/>
<reference evidence="10" key="1">
    <citation type="submission" date="2020-11" db="EMBL/GenBank/DDBJ databases">
        <title>Adaptations for nitrogen fixation in a non-lichenized fungal sporocarp promotes dispersal by wood-feeding termites.</title>
        <authorList>
            <consortium name="DOE Joint Genome Institute"/>
            <person name="Koch R.A."/>
            <person name="Yoon G."/>
            <person name="Arayal U."/>
            <person name="Lail K."/>
            <person name="Amirebrahimi M."/>
            <person name="Labutti K."/>
            <person name="Lipzen A."/>
            <person name="Riley R."/>
            <person name="Barry K."/>
            <person name="Henrissat B."/>
            <person name="Grigoriev I.V."/>
            <person name="Herr J.R."/>
            <person name="Aime M.C."/>
        </authorList>
    </citation>
    <scope>NUCLEOTIDE SEQUENCE</scope>
    <source>
        <strain evidence="10">MCA 3950</strain>
    </source>
</reference>
<dbReference type="PANTHER" id="PTHR31595:SF57">
    <property type="entry name" value="OS04G0481900 PROTEIN"/>
    <property type="match status" value="1"/>
</dbReference>
<dbReference type="OrthoDB" id="1077582at2759"/>
<dbReference type="GO" id="GO:0006629">
    <property type="term" value="P:lipid metabolic process"/>
    <property type="evidence" value="ECO:0007669"/>
    <property type="project" value="InterPro"/>
</dbReference>
<sequence length="421" mass="48010">MGYTLAEGYPPFSSLIFASTTLVSLATSLIVRPSPYRWIFWVIIVVGNTYLAFTTTHHPVADYFLGSVYGGSILLGSDYILLTEPQKELRLKGHKDAVDSAPLPEKFRWGIRLWSSLRGVGWTHAPNRLCAPASPERTRLVFIRWRLLVVGMNVFLLDAMSIYNRDNPAFLSDGISMADRPWLLRYVDLLAWVWTSQAQMRILHGVDPFGSSFDAYTLRRFWGRTWHQFVNRFASSHGKYLARQVFHYPPGTVASSLIQLYTSFAMSIFLHMVADFTMFKRWNVGGSLFFFAIQPFAIMFETVVMMLARKLGHSGEPRIWARLVGYIWVLTWFVLTFPGWFDPMARVRFMEIGLNMPFSIILGSWKGEWWQGDVTLFRAASSRRLVGNHLPAFILGIELINNGAPPTSKRHVGCSISSQAQ</sequence>
<feature type="transmembrane region" description="Helical" evidence="8">
    <location>
        <begin position="12"/>
        <end position="31"/>
    </location>
</feature>
<evidence type="ECO:0000256" key="1">
    <source>
        <dbReference type="ARBA" id="ARBA00004141"/>
    </source>
</evidence>
<evidence type="ECO:0000256" key="7">
    <source>
        <dbReference type="ARBA" id="ARBA00023136"/>
    </source>
</evidence>
<feature type="transmembrane region" description="Helical" evidence="8">
    <location>
        <begin position="145"/>
        <end position="163"/>
    </location>
</feature>
<dbReference type="Proteomes" id="UP000812287">
    <property type="component" value="Unassembled WGS sequence"/>
</dbReference>
<gene>
    <name evidence="10" type="ORF">BT62DRAFT_1081637</name>
</gene>
<keyword evidence="6 8" id="KW-1133">Transmembrane helix</keyword>
<dbReference type="Pfam" id="PF13813">
    <property type="entry name" value="MBOAT_2"/>
    <property type="match status" value="1"/>
</dbReference>
<dbReference type="GeneID" id="66101980"/>
<evidence type="ECO:0000313" key="10">
    <source>
        <dbReference type="EMBL" id="KAG7439366.1"/>
    </source>
</evidence>
<feature type="domain" description="Wax synthase" evidence="9">
    <location>
        <begin position="209"/>
        <end position="291"/>
    </location>
</feature>
<evidence type="ECO:0000256" key="4">
    <source>
        <dbReference type="ARBA" id="ARBA00022679"/>
    </source>
</evidence>
<comment type="pathway">
    <text evidence="2">Secondary metabolite biosynthesis.</text>
</comment>
<dbReference type="GO" id="GO:0016020">
    <property type="term" value="C:membrane"/>
    <property type="evidence" value="ECO:0007669"/>
    <property type="project" value="UniProtKB-SubCell"/>
</dbReference>
<name>A0A9P7VED1_9AGAR</name>
<dbReference type="EMBL" id="MU250598">
    <property type="protein sequence ID" value="KAG7439366.1"/>
    <property type="molecule type" value="Genomic_DNA"/>
</dbReference>